<protein>
    <recommendedName>
        <fullName evidence="5">Lipoprotein</fullName>
    </recommendedName>
</protein>
<evidence type="ECO:0008006" key="5">
    <source>
        <dbReference type="Google" id="ProtNLM"/>
    </source>
</evidence>
<dbReference type="Proteomes" id="UP000277579">
    <property type="component" value="Unassembled WGS sequence"/>
</dbReference>
<comment type="caution">
    <text evidence="3">The sequence shown here is derived from an EMBL/GenBank/DDBJ whole genome shotgun (WGS) entry which is preliminary data.</text>
</comment>
<organism evidence="3 4">
    <name type="scientific">Flavobacterium endophyticum</name>
    <dbReference type="NCBI Taxonomy" id="1540163"/>
    <lineage>
        <taxon>Bacteria</taxon>
        <taxon>Pseudomonadati</taxon>
        <taxon>Bacteroidota</taxon>
        <taxon>Flavobacteriia</taxon>
        <taxon>Flavobacteriales</taxon>
        <taxon>Flavobacteriaceae</taxon>
        <taxon>Flavobacterium</taxon>
    </lineage>
</organism>
<sequence>MKKIFLFAVIAAMGSAVVSCSSDDNEIKDTSLNYPVAARDTLQPPGTGTGDGPGDDPIIITPPPKKP</sequence>
<gene>
    <name evidence="3" type="ORF">CLV94_2069</name>
</gene>
<evidence type="ECO:0000313" key="4">
    <source>
        <dbReference type="Proteomes" id="UP000277579"/>
    </source>
</evidence>
<feature type="region of interest" description="Disordered" evidence="1">
    <location>
        <begin position="37"/>
        <end position="67"/>
    </location>
</feature>
<feature type="signal peptide" evidence="2">
    <location>
        <begin position="1"/>
        <end position="21"/>
    </location>
</feature>
<keyword evidence="4" id="KW-1185">Reference proteome</keyword>
<name>A0A495MB23_9FLAO</name>
<evidence type="ECO:0000256" key="2">
    <source>
        <dbReference type="SAM" id="SignalP"/>
    </source>
</evidence>
<keyword evidence="2" id="KW-0732">Signal</keyword>
<reference evidence="3 4" key="1">
    <citation type="submission" date="2018-10" db="EMBL/GenBank/DDBJ databases">
        <title>Genomic Encyclopedia of Archaeal and Bacterial Type Strains, Phase II (KMG-II): from individual species to whole genera.</title>
        <authorList>
            <person name="Goeker M."/>
        </authorList>
    </citation>
    <scope>NUCLEOTIDE SEQUENCE [LARGE SCALE GENOMIC DNA]</scope>
    <source>
        <strain evidence="3 4">DSM 29537</strain>
    </source>
</reference>
<accession>A0A495MB23</accession>
<dbReference type="EMBL" id="RBLC01000002">
    <property type="protein sequence ID" value="RKS23164.1"/>
    <property type="molecule type" value="Genomic_DNA"/>
</dbReference>
<dbReference type="OrthoDB" id="1374379at2"/>
<evidence type="ECO:0000313" key="3">
    <source>
        <dbReference type="EMBL" id="RKS23164.1"/>
    </source>
</evidence>
<proteinExistence type="predicted"/>
<dbReference type="AlphaFoldDB" id="A0A495MB23"/>
<feature type="chain" id="PRO_5019856376" description="Lipoprotein" evidence="2">
    <location>
        <begin position="22"/>
        <end position="67"/>
    </location>
</feature>
<dbReference type="RefSeq" id="WP_121376388.1">
    <property type="nucleotide sequence ID" value="NZ_RBLC01000002.1"/>
</dbReference>
<evidence type="ECO:0000256" key="1">
    <source>
        <dbReference type="SAM" id="MobiDB-lite"/>
    </source>
</evidence>
<dbReference type="PROSITE" id="PS51257">
    <property type="entry name" value="PROKAR_LIPOPROTEIN"/>
    <property type="match status" value="1"/>
</dbReference>